<sequence length="121" mass="13282">MFRKLECVSVPTNDVAKAVAFYESMGMKQNWRIDRPKADGTTATLVGLKFPMTESSELVLTHNGEVNELEVEILVADVNLAYTALKENPDVTIIVKPFKTESGHVAVVELLDGFVCVLVGK</sequence>
<protein>
    <submittedName>
        <fullName evidence="2">Glyoxylase family protein</fullName>
    </submittedName>
</protein>
<accession>A0AB39C738</accession>
<name>A0AB39C738_9CAUD</name>
<reference evidence="2" key="1">
    <citation type="submission" date="2024-06" db="EMBL/GenBank/DDBJ databases">
        <authorList>
            <person name="Lee H."/>
            <person name="Agrawal S."/>
        </authorList>
    </citation>
    <scope>NUCLEOTIDE SEQUENCE</scope>
</reference>
<dbReference type="InterPro" id="IPR004360">
    <property type="entry name" value="Glyas_Fos-R_dOase_dom"/>
</dbReference>
<organism evidence="2">
    <name type="scientific">Bacillus phage KoopaTroopa</name>
    <dbReference type="NCBI Taxonomy" id="3234046"/>
    <lineage>
        <taxon>Viruses</taxon>
        <taxon>Duplodnaviria</taxon>
        <taxon>Heunggongvirae</taxon>
        <taxon>Uroviricota</taxon>
        <taxon>Caudoviricetes</taxon>
    </lineage>
</organism>
<feature type="domain" description="Glyoxalase/fosfomycin resistance/dioxygenase" evidence="1">
    <location>
        <begin position="8"/>
        <end position="106"/>
    </location>
</feature>
<proteinExistence type="predicted"/>
<evidence type="ECO:0000313" key="2">
    <source>
        <dbReference type="EMBL" id="XDJ02464.1"/>
    </source>
</evidence>
<evidence type="ECO:0000259" key="1">
    <source>
        <dbReference type="Pfam" id="PF00903"/>
    </source>
</evidence>
<dbReference type="Gene3D" id="3.10.180.10">
    <property type="entry name" value="2,3-Dihydroxybiphenyl 1,2-Dioxygenase, domain 1"/>
    <property type="match status" value="1"/>
</dbReference>
<dbReference type="Pfam" id="PF00903">
    <property type="entry name" value="Glyoxalase"/>
    <property type="match status" value="1"/>
</dbReference>
<dbReference type="EMBL" id="PP965177">
    <property type="protein sequence ID" value="XDJ02464.1"/>
    <property type="molecule type" value="Genomic_DNA"/>
</dbReference>
<dbReference type="InterPro" id="IPR029068">
    <property type="entry name" value="Glyas_Bleomycin-R_OHBP_Dase"/>
</dbReference>
<dbReference type="SUPFAM" id="SSF54593">
    <property type="entry name" value="Glyoxalase/Bleomycin resistance protein/Dihydroxybiphenyl dioxygenase"/>
    <property type="match status" value="1"/>
</dbReference>